<gene>
    <name evidence="1" type="ORF">OKIOD_LOCUS12768</name>
</gene>
<evidence type="ECO:0000313" key="1">
    <source>
        <dbReference type="EMBL" id="CAG5109470.1"/>
    </source>
</evidence>
<dbReference type="EMBL" id="OU015567">
    <property type="protein sequence ID" value="CAG5109470.1"/>
    <property type="molecule type" value="Genomic_DNA"/>
</dbReference>
<accession>A0ABN7SZG5</accession>
<proteinExistence type="predicted"/>
<keyword evidence="2" id="KW-1185">Reference proteome</keyword>
<dbReference type="Proteomes" id="UP001158576">
    <property type="component" value="Chromosome 2"/>
</dbReference>
<sequence length="162" mass="18541">MLADALKAAPIENGSWECGDFPTRALSCDRKRRETNYHYGPDRNQRFHWEYRLTCNDGRRIAKYRCDKGGNISQQAGYLISMCEYPCHVGDVDELFPLGAGHWNCYSTGNGAKRRCKADCDWNGARKVSFDLECGRFGWQKDPDRNQGKKLDYCQAAPVNDE</sequence>
<reference evidence="1 2" key="1">
    <citation type="submission" date="2021-04" db="EMBL/GenBank/DDBJ databases">
        <authorList>
            <person name="Bliznina A."/>
        </authorList>
    </citation>
    <scope>NUCLEOTIDE SEQUENCE [LARGE SCALE GENOMIC DNA]</scope>
</reference>
<organism evidence="1 2">
    <name type="scientific">Oikopleura dioica</name>
    <name type="common">Tunicate</name>
    <dbReference type="NCBI Taxonomy" id="34765"/>
    <lineage>
        <taxon>Eukaryota</taxon>
        <taxon>Metazoa</taxon>
        <taxon>Chordata</taxon>
        <taxon>Tunicata</taxon>
        <taxon>Appendicularia</taxon>
        <taxon>Copelata</taxon>
        <taxon>Oikopleuridae</taxon>
        <taxon>Oikopleura</taxon>
    </lineage>
</organism>
<name>A0ABN7SZG5_OIKDI</name>
<evidence type="ECO:0000313" key="2">
    <source>
        <dbReference type="Proteomes" id="UP001158576"/>
    </source>
</evidence>
<protein>
    <submittedName>
        <fullName evidence="1">Oidioi.mRNA.OKI2018_I69.chr2.g4003.t1.cds</fullName>
    </submittedName>
</protein>